<keyword evidence="2" id="KW-1185">Reference proteome</keyword>
<organism evidence="2 3">
    <name type="scientific">Macrostomum lignano</name>
    <dbReference type="NCBI Taxonomy" id="282301"/>
    <lineage>
        <taxon>Eukaryota</taxon>
        <taxon>Metazoa</taxon>
        <taxon>Spiralia</taxon>
        <taxon>Lophotrochozoa</taxon>
        <taxon>Platyhelminthes</taxon>
        <taxon>Rhabditophora</taxon>
        <taxon>Macrostomorpha</taxon>
        <taxon>Macrostomida</taxon>
        <taxon>Macrostomidae</taxon>
        <taxon>Macrostomum</taxon>
    </lineage>
</organism>
<feature type="compositionally biased region" description="Basic and acidic residues" evidence="1">
    <location>
        <begin position="181"/>
        <end position="194"/>
    </location>
</feature>
<feature type="compositionally biased region" description="Basic and acidic residues" evidence="1">
    <location>
        <begin position="147"/>
        <end position="158"/>
    </location>
</feature>
<name>A0A1I8JMB2_9PLAT</name>
<evidence type="ECO:0000313" key="3">
    <source>
        <dbReference type="WBParaSite" id="snap_masked-unitig_24368-processed-gene-0.0-mRNA-1"/>
    </source>
</evidence>
<proteinExistence type="predicted"/>
<feature type="region of interest" description="Disordered" evidence="1">
    <location>
        <begin position="1"/>
        <end position="194"/>
    </location>
</feature>
<dbReference type="AlphaFoldDB" id="A0A1I8JMB2"/>
<accession>A0A1I8JMB2</accession>
<feature type="compositionally biased region" description="Basic residues" evidence="1">
    <location>
        <begin position="132"/>
        <end position="146"/>
    </location>
</feature>
<feature type="compositionally biased region" description="Basic and acidic residues" evidence="1">
    <location>
        <begin position="49"/>
        <end position="73"/>
    </location>
</feature>
<evidence type="ECO:0000313" key="2">
    <source>
        <dbReference type="Proteomes" id="UP000095280"/>
    </source>
</evidence>
<protein>
    <submittedName>
        <fullName evidence="3">Uncharacterized protein</fullName>
    </submittedName>
</protein>
<feature type="compositionally biased region" description="Basic and acidic residues" evidence="1">
    <location>
        <begin position="18"/>
        <end position="33"/>
    </location>
</feature>
<sequence length="194" mass="22104">MTRQVERPILASSTLSSKRKEEERKLLRNESARMVRPAASLRLEQPGSTDRRGSSRGAVVERTKSAMDREGCSPRRTTRTPRAIWLQQDQAQESPGNGLHSLRRPARPCARMRTGKDRMKRRCLQPCGASKSAKKIHRRAPKKKVRKEGGRRCKEGRGKKVKKGGKRRPEKKVKKAKRSRKEGEEKCKEDGGKK</sequence>
<dbReference type="WBParaSite" id="snap_masked-unitig_24368-processed-gene-0.0-mRNA-1">
    <property type="protein sequence ID" value="snap_masked-unitig_24368-processed-gene-0.0-mRNA-1"/>
    <property type="gene ID" value="snap_masked-unitig_24368-processed-gene-0.0"/>
</dbReference>
<feature type="compositionally biased region" description="Basic residues" evidence="1">
    <location>
        <begin position="159"/>
        <end position="180"/>
    </location>
</feature>
<reference evidence="3" key="1">
    <citation type="submission" date="2016-11" db="UniProtKB">
        <authorList>
            <consortium name="WormBaseParasite"/>
        </authorList>
    </citation>
    <scope>IDENTIFICATION</scope>
</reference>
<dbReference type="Proteomes" id="UP000095280">
    <property type="component" value="Unplaced"/>
</dbReference>
<evidence type="ECO:0000256" key="1">
    <source>
        <dbReference type="SAM" id="MobiDB-lite"/>
    </source>
</evidence>